<evidence type="ECO:0000256" key="1">
    <source>
        <dbReference type="SAM" id="MobiDB-lite"/>
    </source>
</evidence>
<dbReference type="Gene3D" id="3.30.710.10">
    <property type="entry name" value="Potassium Channel Kv1.1, Chain A"/>
    <property type="match status" value="1"/>
</dbReference>
<dbReference type="AlphaFoldDB" id="A0A4Z1P309"/>
<keyword evidence="3" id="KW-1185">Reference proteome</keyword>
<feature type="region of interest" description="Disordered" evidence="1">
    <location>
        <begin position="1"/>
        <end position="62"/>
    </location>
</feature>
<organism evidence="2 3">
    <name type="scientific">Venturia nashicola</name>
    <dbReference type="NCBI Taxonomy" id="86259"/>
    <lineage>
        <taxon>Eukaryota</taxon>
        <taxon>Fungi</taxon>
        <taxon>Dikarya</taxon>
        <taxon>Ascomycota</taxon>
        <taxon>Pezizomycotina</taxon>
        <taxon>Dothideomycetes</taxon>
        <taxon>Pleosporomycetidae</taxon>
        <taxon>Venturiales</taxon>
        <taxon>Venturiaceae</taxon>
        <taxon>Venturia</taxon>
    </lineage>
</organism>
<keyword evidence="2" id="KW-0813">Transport</keyword>
<dbReference type="InterPro" id="IPR011333">
    <property type="entry name" value="SKP1/BTB/POZ_sf"/>
</dbReference>
<accession>A0A4Z1P309</accession>
<gene>
    <name evidence="2" type="ORF">E6O75_ATG08868</name>
</gene>
<dbReference type="EMBL" id="SNSC02000022">
    <property type="protein sequence ID" value="TID14722.1"/>
    <property type="molecule type" value="Genomic_DNA"/>
</dbReference>
<evidence type="ECO:0000313" key="2">
    <source>
        <dbReference type="EMBL" id="TID14722.1"/>
    </source>
</evidence>
<proteinExistence type="predicted"/>
<protein>
    <submittedName>
        <fullName evidence="2">Potassium channel tetramerization-type BTB domain</fullName>
    </submittedName>
</protein>
<name>A0A4Z1P309_9PEZI</name>
<feature type="compositionally biased region" description="Polar residues" evidence="1">
    <location>
        <begin position="1"/>
        <end position="22"/>
    </location>
</feature>
<dbReference type="Proteomes" id="UP000298493">
    <property type="component" value="Unassembled WGS sequence"/>
</dbReference>
<keyword evidence="2" id="KW-0406">Ion transport</keyword>
<evidence type="ECO:0000313" key="3">
    <source>
        <dbReference type="Proteomes" id="UP000298493"/>
    </source>
</evidence>
<dbReference type="GO" id="GO:0034220">
    <property type="term" value="P:monoatomic ion transmembrane transport"/>
    <property type="evidence" value="ECO:0007669"/>
    <property type="project" value="UniProtKB-KW"/>
</dbReference>
<keyword evidence="2" id="KW-0407">Ion channel</keyword>
<dbReference type="SUPFAM" id="SSF54695">
    <property type="entry name" value="POZ domain"/>
    <property type="match status" value="1"/>
</dbReference>
<feature type="region of interest" description="Disordered" evidence="1">
    <location>
        <begin position="82"/>
        <end position="101"/>
    </location>
</feature>
<sequence length="315" mass="35490">MTGLAQPTASNESATLGPTRSIQLPHVSGLNMPSKPDILLDESPRTPEGNRGLQDLHDGSNERTVSSSIFLRVEPSPVAFEDPFVSGNPSSSQLEKEGVAPVSARPKQVTIQIGDMPFTLRVSTMQKYCRVLSNQFCSDRWNTCALEARDGVYIMEGNADMFTYLYDYMVYGSFPLFYDYHKGFAYAKYARLLVEAEYWQVDGVTDWIKGKKFEGAVDINITCIDLEGTVNGTLPAGAFYEFHPRVHVDRIYICPRDIFVHRGDKRRCGIACMKAKGDDDDRYEKEETLKTMRIEKKVMIHDGLLKENRGHSQSC</sequence>
<comment type="caution">
    <text evidence="2">The sequence shown here is derived from an EMBL/GenBank/DDBJ whole genome shotgun (WGS) entry which is preliminary data.</text>
</comment>
<reference evidence="2 3" key="1">
    <citation type="submission" date="2019-04" db="EMBL/GenBank/DDBJ databases">
        <title>High contiguity whole genome sequence and gene annotation resource for two Venturia nashicola isolates.</title>
        <authorList>
            <person name="Prokchorchik M."/>
            <person name="Won K."/>
            <person name="Lee Y."/>
            <person name="Choi E.D."/>
            <person name="Segonzac C."/>
            <person name="Sohn K.H."/>
        </authorList>
    </citation>
    <scope>NUCLEOTIDE SEQUENCE [LARGE SCALE GENOMIC DNA]</scope>
    <source>
        <strain evidence="2 3">PRI2</strain>
    </source>
</reference>